<evidence type="ECO:0000313" key="2">
    <source>
        <dbReference type="EMBL" id="NMQ05474.1"/>
    </source>
</evidence>
<dbReference type="InterPro" id="IPR038475">
    <property type="entry name" value="RecG_C_sf"/>
</dbReference>
<dbReference type="EMBL" id="SPMX01000022">
    <property type="protein sequence ID" value="NMQ05474.1"/>
    <property type="molecule type" value="Genomic_DNA"/>
</dbReference>
<sequence>MPEHPSNTLEELLTQPEGKTLEFKRDLSSPKPLLKTLVAFANTAGGRLFVGVTDDHQVLGVANPLDDEERLCSLIADRIAPRLVPNVEMITVAGKTLLVVEVFVSGTRPHWLKAEGPEHGVYVRLGSTSRQADQALIDELRRTADGVAFDELPMPDLGLDDLDLVAAKRLFQGINDLDDQALRTLRLLTPYQGRLVPTKGAVLLFGKQRTQHFSDAWVQCGRFVGTDKAAIFDHIDFHDPLPQAVDSIMLFLKKHAMRGADFSDTRRKDVWSIPLTLLREAVINALVHADYSQRGAPIRVAFF</sequence>
<dbReference type="Gene3D" id="3.30.950.30">
    <property type="entry name" value="Schlafen, AAA domain"/>
    <property type="match status" value="1"/>
</dbReference>
<dbReference type="Proteomes" id="UP000886469">
    <property type="component" value="Unassembled WGS sequence"/>
</dbReference>
<dbReference type="InterPro" id="IPR038461">
    <property type="entry name" value="Schlafen_AlbA_2_dom_sf"/>
</dbReference>
<dbReference type="InterPro" id="IPR007421">
    <property type="entry name" value="Schlafen_AlbA_2_dom"/>
</dbReference>
<proteinExistence type="predicted"/>
<dbReference type="Pfam" id="PF04326">
    <property type="entry name" value="SLFN_AlbA_2"/>
    <property type="match status" value="1"/>
</dbReference>
<keyword evidence="3" id="KW-1185">Reference proteome</keyword>
<feature type="domain" description="Schlafen AlbA-2" evidence="1">
    <location>
        <begin position="17"/>
        <end position="132"/>
    </location>
</feature>
<dbReference type="PANTHER" id="PTHR30595:SF6">
    <property type="entry name" value="SCHLAFEN ALBA-2 DOMAIN-CONTAINING PROTEIN"/>
    <property type="match status" value="1"/>
</dbReference>
<accession>A0ABX1T8L9</accession>
<reference evidence="2" key="1">
    <citation type="submission" date="2019-03" db="EMBL/GenBank/DDBJ databases">
        <title>Metabolic reconstructions from genomes of highly enriched 'Candidatus Accumulibacter' and 'Candidatus Competibacter' bioreactor populations.</title>
        <authorList>
            <person name="Annavajhala M.K."/>
            <person name="Welles L."/>
            <person name="Abbas B."/>
            <person name="Sorokin D."/>
            <person name="Park H."/>
            <person name="Van Loosdrecht M."/>
            <person name="Chandran K."/>
        </authorList>
    </citation>
    <scope>NUCLEOTIDE SEQUENCE</scope>
    <source>
        <strain evidence="2">SBR_L</strain>
    </source>
</reference>
<dbReference type="PANTHER" id="PTHR30595">
    <property type="entry name" value="GLPR-RELATED TRANSCRIPTIONAL REPRESSOR"/>
    <property type="match status" value="1"/>
</dbReference>
<protein>
    <recommendedName>
        <fullName evidence="1">Schlafen AlbA-2 domain-containing protein</fullName>
    </recommendedName>
</protein>
<gene>
    <name evidence="2" type="ORF">E4Q08_09460</name>
</gene>
<comment type="caution">
    <text evidence="2">The sequence shown here is derived from an EMBL/GenBank/DDBJ whole genome shotgun (WGS) entry which is preliminary data.</text>
</comment>
<dbReference type="Gene3D" id="3.30.565.60">
    <property type="match status" value="1"/>
</dbReference>
<evidence type="ECO:0000313" key="3">
    <source>
        <dbReference type="Proteomes" id="UP000886469"/>
    </source>
</evidence>
<organism evidence="2 3">
    <name type="scientific">Candidatus Accumulibacter contiguus</name>
    <dbReference type="NCBI Taxonomy" id="2954381"/>
    <lineage>
        <taxon>Bacteria</taxon>
        <taxon>Pseudomonadati</taxon>
        <taxon>Pseudomonadota</taxon>
        <taxon>Betaproteobacteria</taxon>
        <taxon>Candidatus Accumulibacter</taxon>
    </lineage>
</organism>
<evidence type="ECO:0000259" key="1">
    <source>
        <dbReference type="Pfam" id="PF04326"/>
    </source>
</evidence>
<name>A0ABX1T8L9_9PROT</name>